<evidence type="ECO:0000256" key="2">
    <source>
        <dbReference type="SAM" id="SignalP"/>
    </source>
</evidence>
<dbReference type="AlphaFoldDB" id="A0AAX6MIP5"/>
<dbReference type="Proteomes" id="UP001369815">
    <property type="component" value="Unassembled WGS sequence"/>
</dbReference>
<feature type="chain" id="PRO_5043444457" description="DUF7908 domain-containing protein" evidence="2">
    <location>
        <begin position="26"/>
        <end position="409"/>
    </location>
</feature>
<proteinExistence type="predicted"/>
<feature type="compositionally biased region" description="Acidic residues" evidence="1">
    <location>
        <begin position="283"/>
        <end position="298"/>
    </location>
</feature>
<organism evidence="4 5">
    <name type="scientific">Daldinia eschscholtzii</name>
    <dbReference type="NCBI Taxonomy" id="292717"/>
    <lineage>
        <taxon>Eukaryota</taxon>
        <taxon>Fungi</taxon>
        <taxon>Dikarya</taxon>
        <taxon>Ascomycota</taxon>
        <taxon>Pezizomycotina</taxon>
        <taxon>Sordariomycetes</taxon>
        <taxon>Xylariomycetidae</taxon>
        <taxon>Xylariales</taxon>
        <taxon>Hypoxylaceae</taxon>
        <taxon>Daldinia</taxon>
    </lineage>
</organism>
<feature type="region of interest" description="Disordered" evidence="1">
    <location>
        <begin position="213"/>
        <end position="385"/>
    </location>
</feature>
<evidence type="ECO:0000259" key="3">
    <source>
        <dbReference type="Pfam" id="PF25485"/>
    </source>
</evidence>
<feature type="compositionally biased region" description="Polar residues" evidence="1">
    <location>
        <begin position="376"/>
        <end position="385"/>
    </location>
</feature>
<protein>
    <recommendedName>
        <fullName evidence="3">DUF7908 domain-containing protein</fullName>
    </recommendedName>
</protein>
<evidence type="ECO:0000313" key="4">
    <source>
        <dbReference type="EMBL" id="KAK6952042.1"/>
    </source>
</evidence>
<keyword evidence="2" id="KW-0732">Signal</keyword>
<dbReference type="EMBL" id="JBANMG010000006">
    <property type="protein sequence ID" value="KAK6952042.1"/>
    <property type="molecule type" value="Genomic_DNA"/>
</dbReference>
<evidence type="ECO:0000313" key="5">
    <source>
        <dbReference type="Proteomes" id="UP001369815"/>
    </source>
</evidence>
<feature type="compositionally biased region" description="Low complexity" evidence="1">
    <location>
        <begin position="319"/>
        <end position="351"/>
    </location>
</feature>
<feature type="compositionally biased region" description="Basic and acidic residues" evidence="1">
    <location>
        <begin position="224"/>
        <end position="237"/>
    </location>
</feature>
<dbReference type="Pfam" id="PF25485">
    <property type="entry name" value="DUF7908"/>
    <property type="match status" value="1"/>
</dbReference>
<sequence>MGLSNQARTAVAAGLLAFSAHAAAANSPSVSSHATTRPTSTISLIRPSAVAENAVASSSAVPVMANSKVPLVLAVVPARDPISRRDGENKHSKRGPLTKGFVGASPADPYNCADATTYDLTDGSISSDGVYFAPGRDVSYEPFHPSSRGESSAPGKFVVEDGRLRWYDNGFYSGRARYCQMPGSGQVYVTFRIDSTWPEGCREVDLAAEPKVSCKSGKQVVPKGDGHWKGGRKGDKSGKKHKHKGGDKYDSDDEHDSDSDHDYDSDDDDDHHHKKGKGKKDKDDDDKDKDKSDDDSDHDSDSDHSDSDSDDDDDDHYKTQYPTTTRYSTHTSYKSSSTYYSQASSSSYKTSDGYKSSPHQSSPPYPTASTYTPTSQGIYPTTASPTDQYCVETHLSWVPGSHTFIKDEL</sequence>
<comment type="caution">
    <text evidence="4">The sequence shown here is derived from an EMBL/GenBank/DDBJ whole genome shotgun (WGS) entry which is preliminary data.</text>
</comment>
<keyword evidence="5" id="KW-1185">Reference proteome</keyword>
<name>A0AAX6MIP5_9PEZI</name>
<accession>A0AAX6MIP5</accession>
<feature type="signal peptide" evidence="2">
    <location>
        <begin position="1"/>
        <end position="25"/>
    </location>
</feature>
<feature type="compositionally biased region" description="Acidic residues" evidence="1">
    <location>
        <begin position="250"/>
        <end position="269"/>
    </location>
</feature>
<gene>
    <name evidence="4" type="ORF">Daesc_006570</name>
</gene>
<dbReference type="InterPro" id="IPR057230">
    <property type="entry name" value="DUF7908"/>
</dbReference>
<evidence type="ECO:0000256" key="1">
    <source>
        <dbReference type="SAM" id="MobiDB-lite"/>
    </source>
</evidence>
<feature type="domain" description="DUF7908" evidence="3">
    <location>
        <begin position="88"/>
        <end position="210"/>
    </location>
</feature>
<reference evidence="4 5" key="1">
    <citation type="journal article" date="2024" name="Front Chem Biol">
        <title>Unveiling the potential of Daldinia eschscholtzii MFLUCC 19-0629 through bioactivity and bioinformatics studies for enhanced sustainable agriculture production.</title>
        <authorList>
            <person name="Brooks S."/>
            <person name="Weaver J.A."/>
            <person name="Klomchit A."/>
            <person name="Alharthi S.A."/>
            <person name="Onlamun T."/>
            <person name="Nurani R."/>
            <person name="Vong T.K."/>
            <person name="Alberti F."/>
            <person name="Greco C."/>
        </authorList>
    </citation>
    <scope>NUCLEOTIDE SEQUENCE [LARGE SCALE GENOMIC DNA]</scope>
    <source>
        <strain evidence="4">MFLUCC 19-0629</strain>
    </source>
</reference>